<evidence type="ECO:0000256" key="1">
    <source>
        <dbReference type="ARBA" id="ARBA00009558"/>
    </source>
</evidence>
<evidence type="ECO:0000313" key="9">
    <source>
        <dbReference type="Proteomes" id="UP000663836"/>
    </source>
</evidence>
<keyword evidence="6" id="KW-0521">NADP</keyword>
<dbReference type="AlphaFoldDB" id="A0A819Y8T2"/>
<evidence type="ECO:0000256" key="2">
    <source>
        <dbReference type="ARBA" id="ARBA00022676"/>
    </source>
</evidence>
<evidence type="ECO:0000256" key="5">
    <source>
        <dbReference type="ARBA" id="ARBA00047597"/>
    </source>
</evidence>
<dbReference type="EMBL" id="CAJOBD010010046">
    <property type="protein sequence ID" value="CAF4146281.1"/>
    <property type="molecule type" value="Genomic_DNA"/>
</dbReference>
<comment type="caution">
    <text evidence="8">The sequence shown here is derived from an EMBL/GenBank/DDBJ whole genome shotgun (WGS) entry which is preliminary data.</text>
</comment>
<keyword evidence="4" id="KW-0548">Nucleotidyltransferase</keyword>
<evidence type="ECO:0000313" key="7">
    <source>
        <dbReference type="EMBL" id="CAF1445713.1"/>
    </source>
</evidence>
<sequence length="262" mass="29593">MAINTVGEQFEYRILRLTDIAKEPLKFLTPIRGYEHKPLVSLEQAVEPLTSLLPTIQNYAYLVKQKCTEPADDLTQDESAAIMLYSMGWEPLDQCFALSRLPSIPHQIVFRGTKLDLHKHYKKGKTVAWWGFSSCTTSKQSLEGEQILGKKGPRTIFAIECNSGKDIRKHCYYSSEDEILLLAATLFNVVGCIDHGSGLHVIQLQEIKPPFPFLQVFPRIFLEKKTIACYEESKPNEMVVQARGYETAAMDTGDTDDGTDKN</sequence>
<dbReference type="Proteomes" id="UP000663864">
    <property type="component" value="Unassembled WGS sequence"/>
</dbReference>
<proteinExistence type="inferred from homology"/>
<keyword evidence="6" id="KW-0520">NAD</keyword>
<reference evidence="8" key="1">
    <citation type="submission" date="2021-02" db="EMBL/GenBank/DDBJ databases">
        <authorList>
            <person name="Nowell W R."/>
        </authorList>
    </citation>
    <scope>NUCLEOTIDE SEQUENCE</scope>
</reference>
<dbReference type="Proteomes" id="UP000663836">
    <property type="component" value="Unassembled WGS sequence"/>
</dbReference>
<dbReference type="GO" id="GO:0016779">
    <property type="term" value="F:nucleotidyltransferase activity"/>
    <property type="evidence" value="ECO:0007669"/>
    <property type="project" value="UniProtKB-KW"/>
</dbReference>
<organism evidence="8 9">
    <name type="scientific">Rotaria sordida</name>
    <dbReference type="NCBI Taxonomy" id="392033"/>
    <lineage>
        <taxon>Eukaryota</taxon>
        <taxon>Metazoa</taxon>
        <taxon>Spiralia</taxon>
        <taxon>Gnathifera</taxon>
        <taxon>Rotifera</taxon>
        <taxon>Eurotatoria</taxon>
        <taxon>Bdelloidea</taxon>
        <taxon>Philodinida</taxon>
        <taxon>Philodinidae</taxon>
        <taxon>Rotaria</taxon>
    </lineage>
</organism>
<evidence type="ECO:0000256" key="4">
    <source>
        <dbReference type="ARBA" id="ARBA00022695"/>
    </source>
</evidence>
<dbReference type="EMBL" id="CAJNOT010004803">
    <property type="protein sequence ID" value="CAF1445713.1"/>
    <property type="molecule type" value="Genomic_DNA"/>
</dbReference>
<comment type="catalytic activity">
    <reaction evidence="5 6">
        <text>L-arginyl-[protein] + NAD(+) = N(omega)-(ADP-D-ribosyl)-L-arginyl-[protein] + nicotinamide + H(+)</text>
        <dbReference type="Rhea" id="RHEA:19149"/>
        <dbReference type="Rhea" id="RHEA-COMP:10532"/>
        <dbReference type="Rhea" id="RHEA-COMP:15087"/>
        <dbReference type="ChEBI" id="CHEBI:15378"/>
        <dbReference type="ChEBI" id="CHEBI:17154"/>
        <dbReference type="ChEBI" id="CHEBI:29965"/>
        <dbReference type="ChEBI" id="CHEBI:57540"/>
        <dbReference type="ChEBI" id="CHEBI:142554"/>
        <dbReference type="EC" id="2.4.2.31"/>
    </reaction>
</comment>
<comment type="similarity">
    <text evidence="1 6">Belongs to the Arg-specific ADP-ribosyltransferase family.</text>
</comment>
<dbReference type="GO" id="GO:0106274">
    <property type="term" value="F:NAD+-protein-arginine ADP-ribosyltransferase activity"/>
    <property type="evidence" value="ECO:0007669"/>
    <property type="project" value="UniProtKB-EC"/>
</dbReference>
<protein>
    <recommendedName>
        <fullName evidence="6">NAD(P)(+)--arginine ADP-ribosyltransferase</fullName>
        <ecNumber evidence="6">2.4.2.31</ecNumber>
    </recommendedName>
    <alternativeName>
        <fullName evidence="6">Mono(ADP-ribosyl)transferase</fullName>
    </alternativeName>
</protein>
<keyword evidence="2 6" id="KW-0328">Glycosyltransferase</keyword>
<evidence type="ECO:0000313" key="8">
    <source>
        <dbReference type="EMBL" id="CAF4146281.1"/>
    </source>
</evidence>
<gene>
    <name evidence="8" type="ORF">JBS370_LOCUS33751</name>
    <name evidence="7" type="ORF">ZHD862_LOCUS35035</name>
</gene>
<dbReference type="EC" id="2.4.2.31" evidence="6"/>
<dbReference type="Pfam" id="PF01129">
    <property type="entry name" value="ART"/>
    <property type="match status" value="1"/>
</dbReference>
<evidence type="ECO:0000256" key="3">
    <source>
        <dbReference type="ARBA" id="ARBA00022679"/>
    </source>
</evidence>
<keyword evidence="3 6" id="KW-0808">Transferase</keyword>
<evidence type="ECO:0000256" key="6">
    <source>
        <dbReference type="RuleBase" id="RU361228"/>
    </source>
</evidence>
<name>A0A819Y8T2_9BILA</name>
<accession>A0A819Y8T2</accession>
<dbReference type="SUPFAM" id="SSF56399">
    <property type="entry name" value="ADP-ribosylation"/>
    <property type="match status" value="1"/>
</dbReference>
<dbReference type="Gene3D" id="3.90.176.10">
    <property type="entry name" value="Toxin ADP-ribosyltransferase, Chain A, domain 1"/>
    <property type="match status" value="1"/>
</dbReference>
<dbReference type="InterPro" id="IPR000768">
    <property type="entry name" value="ART"/>
</dbReference>